<comment type="caution">
    <text evidence="2">The sequence shown here is derived from an EMBL/GenBank/DDBJ whole genome shotgun (WGS) entry which is preliminary data.</text>
</comment>
<accession>A0AAD5W614</accession>
<reference evidence="2" key="1">
    <citation type="submission" date="2022-07" db="EMBL/GenBank/DDBJ databases">
        <title>Genome Sequence of Leucocoprinus birnbaumii.</title>
        <authorList>
            <person name="Buettner E."/>
        </authorList>
    </citation>
    <scope>NUCLEOTIDE SEQUENCE</scope>
    <source>
        <strain evidence="2">VT141</strain>
    </source>
</reference>
<protein>
    <submittedName>
        <fullName evidence="2">Uncharacterized protein</fullName>
    </submittedName>
</protein>
<evidence type="ECO:0000256" key="1">
    <source>
        <dbReference type="SAM" id="MobiDB-lite"/>
    </source>
</evidence>
<feature type="compositionally biased region" description="Basic and acidic residues" evidence="1">
    <location>
        <begin position="193"/>
        <end position="208"/>
    </location>
</feature>
<feature type="region of interest" description="Disordered" evidence="1">
    <location>
        <begin position="69"/>
        <end position="89"/>
    </location>
</feature>
<proteinExistence type="predicted"/>
<dbReference type="Proteomes" id="UP001213000">
    <property type="component" value="Unassembled WGS sequence"/>
</dbReference>
<dbReference type="EMBL" id="JANIEX010000034">
    <property type="protein sequence ID" value="KAJ3575536.1"/>
    <property type="molecule type" value="Genomic_DNA"/>
</dbReference>
<sequence length="208" mass="23880">MLTPERRAYLDTFMPLCGQLQALSGPFDLKRWVVQDFMPLYKAQFPDTDTQLDWKFIYSFFERRCNPVENNTMGAPQSQASQNTEDELKRRRRDLEYKITSEVLALLGNNDGQFGDGLVFIAIAFRDRTNSINVKRFLISNTSVHGDALDSSREFIQTYNIHVAEKFKQLANECLPRELPKSKPATNITGDLQGERKEQAADPVLHTE</sequence>
<evidence type="ECO:0000313" key="3">
    <source>
        <dbReference type="Proteomes" id="UP001213000"/>
    </source>
</evidence>
<name>A0AAD5W614_9AGAR</name>
<feature type="region of interest" description="Disordered" evidence="1">
    <location>
        <begin position="178"/>
        <end position="208"/>
    </location>
</feature>
<evidence type="ECO:0000313" key="2">
    <source>
        <dbReference type="EMBL" id="KAJ3575536.1"/>
    </source>
</evidence>
<organism evidence="2 3">
    <name type="scientific">Leucocoprinus birnbaumii</name>
    <dbReference type="NCBI Taxonomy" id="56174"/>
    <lineage>
        <taxon>Eukaryota</taxon>
        <taxon>Fungi</taxon>
        <taxon>Dikarya</taxon>
        <taxon>Basidiomycota</taxon>
        <taxon>Agaricomycotina</taxon>
        <taxon>Agaricomycetes</taxon>
        <taxon>Agaricomycetidae</taxon>
        <taxon>Agaricales</taxon>
        <taxon>Agaricineae</taxon>
        <taxon>Agaricaceae</taxon>
        <taxon>Leucocoprinus</taxon>
    </lineage>
</organism>
<dbReference type="AlphaFoldDB" id="A0AAD5W614"/>
<gene>
    <name evidence="2" type="ORF">NP233_g1028</name>
</gene>
<keyword evidence="3" id="KW-1185">Reference proteome</keyword>
<feature type="compositionally biased region" description="Polar residues" evidence="1">
    <location>
        <begin position="69"/>
        <end position="83"/>
    </location>
</feature>